<protein>
    <recommendedName>
        <fullName evidence="2">PiggyBac transposable element-derived protein domain-containing protein</fullName>
    </recommendedName>
</protein>
<dbReference type="InterPro" id="IPR029526">
    <property type="entry name" value="PGBD"/>
</dbReference>
<proteinExistence type="predicted"/>
<evidence type="ECO:0000256" key="1">
    <source>
        <dbReference type="SAM" id="MobiDB-lite"/>
    </source>
</evidence>
<feature type="compositionally biased region" description="Basic and acidic residues" evidence="1">
    <location>
        <begin position="21"/>
        <end position="44"/>
    </location>
</feature>
<organism evidence="3 4">
    <name type="scientific">Magallana gigas</name>
    <name type="common">Pacific oyster</name>
    <name type="synonym">Crassostrea gigas</name>
    <dbReference type="NCBI Taxonomy" id="29159"/>
    <lineage>
        <taxon>Eukaryota</taxon>
        <taxon>Metazoa</taxon>
        <taxon>Spiralia</taxon>
        <taxon>Lophotrochozoa</taxon>
        <taxon>Mollusca</taxon>
        <taxon>Bivalvia</taxon>
        <taxon>Autobranchia</taxon>
        <taxon>Pteriomorphia</taxon>
        <taxon>Ostreida</taxon>
        <taxon>Ostreoidea</taxon>
        <taxon>Ostreidae</taxon>
        <taxon>Magallana</taxon>
    </lineage>
</organism>
<evidence type="ECO:0000259" key="2">
    <source>
        <dbReference type="Pfam" id="PF13843"/>
    </source>
</evidence>
<dbReference type="EnsemblMetazoa" id="G10985.1">
    <property type="protein sequence ID" value="G10985.1:cds"/>
    <property type="gene ID" value="G10985"/>
</dbReference>
<feature type="domain" description="PiggyBac transposable element-derived protein" evidence="2">
    <location>
        <begin position="187"/>
        <end position="246"/>
    </location>
</feature>
<sequence length="247" mass="28381">MLEGGVFQRKKKNSILPKALPSKEIKKEADHNRMVGEGKLEASHRTLSLKKNRNHVKMDRKQRTAAKKVRDLVKQIRNDESDIDDFESSAKKALKTQKSTSVLDSDSESENIPLAAYINEKKQNRDHRDPPLRELSLQDITEDADLLDVLPQLQNQQWNWSNQQFKEPSTDFTGKLEEAPPDGLLKTPLQFFKLMVTDHMISNISEQTNLYAMQKEGIQLSTTQKEIEIMIGVYLRMGLVQMPRVRA</sequence>
<dbReference type="PANTHER" id="PTHR47272">
    <property type="entry name" value="DDE_TNP_1_7 DOMAIN-CONTAINING PROTEIN"/>
    <property type="match status" value="1"/>
</dbReference>
<evidence type="ECO:0000313" key="3">
    <source>
        <dbReference type="EnsemblMetazoa" id="G10985.1:cds"/>
    </source>
</evidence>
<reference evidence="3" key="1">
    <citation type="submission" date="2022-08" db="UniProtKB">
        <authorList>
            <consortium name="EnsemblMetazoa"/>
        </authorList>
    </citation>
    <scope>IDENTIFICATION</scope>
    <source>
        <strain evidence="3">05x7-T-G4-1.051#20</strain>
    </source>
</reference>
<accession>A0A8W8HU72</accession>
<dbReference type="AlphaFoldDB" id="A0A8W8HU72"/>
<evidence type="ECO:0000313" key="4">
    <source>
        <dbReference type="Proteomes" id="UP000005408"/>
    </source>
</evidence>
<dbReference type="Pfam" id="PF13843">
    <property type="entry name" value="DDE_Tnp_1_7"/>
    <property type="match status" value="1"/>
</dbReference>
<keyword evidence="4" id="KW-1185">Reference proteome</keyword>
<name>A0A8W8HU72_MAGGI</name>
<feature type="region of interest" description="Disordered" evidence="1">
    <location>
        <begin position="1"/>
        <end position="69"/>
    </location>
</feature>
<dbReference type="PANTHER" id="PTHR47272:SF1">
    <property type="entry name" value="PIGGYBAC TRANSPOSABLE ELEMENT-DERIVED PROTEIN 3-LIKE"/>
    <property type="match status" value="1"/>
</dbReference>
<dbReference type="Proteomes" id="UP000005408">
    <property type="component" value="Unassembled WGS sequence"/>
</dbReference>
<feature type="compositionally biased region" description="Basic and acidic residues" evidence="1">
    <location>
        <begin position="56"/>
        <end position="69"/>
    </location>
</feature>